<evidence type="ECO:0000256" key="1">
    <source>
        <dbReference type="SAM" id="MobiDB-lite"/>
    </source>
</evidence>
<proteinExistence type="predicted"/>
<dbReference type="Proteomes" id="UP000001075">
    <property type="component" value="Unassembled WGS sequence"/>
</dbReference>
<feature type="compositionally biased region" description="Basic and acidic residues" evidence="1">
    <location>
        <begin position="33"/>
        <end position="46"/>
    </location>
</feature>
<protein>
    <submittedName>
        <fullName evidence="2">Uncharacterized protein</fullName>
    </submittedName>
</protein>
<dbReference type="EMBL" id="JH000228">
    <property type="protein sequence ID" value="EGV92488.1"/>
    <property type="molecule type" value="Genomic_DNA"/>
</dbReference>
<reference evidence="3" key="1">
    <citation type="journal article" date="2011" name="Nat. Biotechnol.">
        <title>The genomic sequence of the Chinese hamster ovary (CHO)-K1 cell line.</title>
        <authorList>
            <person name="Xu X."/>
            <person name="Nagarajan H."/>
            <person name="Lewis N.E."/>
            <person name="Pan S."/>
            <person name="Cai Z."/>
            <person name="Liu X."/>
            <person name="Chen W."/>
            <person name="Xie M."/>
            <person name="Wang W."/>
            <person name="Hammond S."/>
            <person name="Andersen M.R."/>
            <person name="Neff N."/>
            <person name="Passarelli B."/>
            <person name="Koh W."/>
            <person name="Fan H.C."/>
            <person name="Wang J."/>
            <person name="Gui Y."/>
            <person name="Lee K.H."/>
            <person name="Betenbaugh M.J."/>
            <person name="Quake S.R."/>
            <person name="Famili I."/>
            <person name="Palsson B.O."/>
            <person name="Wang J."/>
        </authorList>
    </citation>
    <scope>NUCLEOTIDE SEQUENCE [LARGE SCALE GENOMIC DNA]</scope>
    <source>
        <strain evidence="3">CHO K1 cell line</strain>
    </source>
</reference>
<evidence type="ECO:0000313" key="2">
    <source>
        <dbReference type="EMBL" id="EGV92488.1"/>
    </source>
</evidence>
<organism evidence="2 3">
    <name type="scientific">Cricetulus griseus</name>
    <name type="common">Chinese hamster</name>
    <name type="synonym">Cricetulus barabensis griseus</name>
    <dbReference type="NCBI Taxonomy" id="10029"/>
    <lineage>
        <taxon>Eukaryota</taxon>
        <taxon>Metazoa</taxon>
        <taxon>Chordata</taxon>
        <taxon>Craniata</taxon>
        <taxon>Vertebrata</taxon>
        <taxon>Euteleostomi</taxon>
        <taxon>Mammalia</taxon>
        <taxon>Eutheria</taxon>
        <taxon>Euarchontoglires</taxon>
        <taxon>Glires</taxon>
        <taxon>Rodentia</taxon>
        <taxon>Myomorpha</taxon>
        <taxon>Muroidea</taxon>
        <taxon>Cricetidae</taxon>
        <taxon>Cricetinae</taxon>
        <taxon>Cricetulus</taxon>
    </lineage>
</organism>
<name>G3H9F3_CRIGR</name>
<accession>G3H9F3</accession>
<gene>
    <name evidence="2" type="ORF">I79_007021</name>
</gene>
<evidence type="ECO:0000313" key="3">
    <source>
        <dbReference type="Proteomes" id="UP000001075"/>
    </source>
</evidence>
<sequence length="94" mass="11041">MKRSTDLRELNTRRHIYMTDPVSTAQGPLQKRGQKDYESQRIRESAVKQSPLEMPVKTRLEQWQDQWTGHVNMEGGRQSHRVLPLDRELQAAND</sequence>
<feature type="region of interest" description="Disordered" evidence="1">
    <location>
        <begin position="19"/>
        <end position="49"/>
    </location>
</feature>
<dbReference type="AlphaFoldDB" id="G3H9F3"/>
<dbReference type="InParanoid" id="G3H9F3"/>